<dbReference type="Proteomes" id="UP000595437">
    <property type="component" value="Chromosome 1"/>
</dbReference>
<dbReference type="AlphaFoldDB" id="A0A7T8KJB5"/>
<protein>
    <submittedName>
        <fullName evidence="1">DD37D maT transposase</fullName>
    </submittedName>
</protein>
<dbReference type="EMBL" id="CP045890">
    <property type="protein sequence ID" value="QQP56994.1"/>
    <property type="molecule type" value="Genomic_DNA"/>
</dbReference>
<feature type="non-terminal residue" evidence="1">
    <location>
        <position position="56"/>
    </location>
</feature>
<sequence length="56" mass="6250">SEPNGLWNIVHSGEKVEILKKKLIQAWASLSEEEIPANVASTVRRFKAVVKAKEGY</sequence>
<feature type="non-terminal residue" evidence="1">
    <location>
        <position position="1"/>
    </location>
</feature>
<evidence type="ECO:0000313" key="2">
    <source>
        <dbReference type="Proteomes" id="UP000595437"/>
    </source>
</evidence>
<gene>
    <name evidence="1" type="ORF">FKW44_001842</name>
</gene>
<organism evidence="1 2">
    <name type="scientific">Caligus rogercresseyi</name>
    <name type="common">Sea louse</name>
    <dbReference type="NCBI Taxonomy" id="217165"/>
    <lineage>
        <taxon>Eukaryota</taxon>
        <taxon>Metazoa</taxon>
        <taxon>Ecdysozoa</taxon>
        <taxon>Arthropoda</taxon>
        <taxon>Crustacea</taxon>
        <taxon>Multicrustacea</taxon>
        <taxon>Hexanauplia</taxon>
        <taxon>Copepoda</taxon>
        <taxon>Siphonostomatoida</taxon>
        <taxon>Caligidae</taxon>
        <taxon>Caligus</taxon>
    </lineage>
</organism>
<keyword evidence="2" id="KW-1185">Reference proteome</keyword>
<evidence type="ECO:0000313" key="1">
    <source>
        <dbReference type="EMBL" id="QQP56994.1"/>
    </source>
</evidence>
<accession>A0A7T8KJB5</accession>
<proteinExistence type="predicted"/>
<name>A0A7T8KJB5_CALRO</name>
<reference evidence="2" key="1">
    <citation type="submission" date="2021-01" db="EMBL/GenBank/DDBJ databases">
        <title>Caligus Genome Assembly.</title>
        <authorList>
            <person name="Gallardo-Escarate C."/>
        </authorList>
    </citation>
    <scope>NUCLEOTIDE SEQUENCE [LARGE SCALE GENOMIC DNA]</scope>
</reference>